<sequence length="298" mass="34088">MFKSLFKDKGEESQEQNLSGVLRLIGDRSAGKTTYMAALARWPNSQNTRLVEAVTASNKDGEELIKKARDILEQGEPMKQTPLLDNVYTLKNYSLRITLKKELVLDRKKSLVNLDISCKDYSGEFFSELLNQTDLPLFKDYLEDCLLASGILLLIDGTAHQKDGEYARAIEKLLVELDRSEAQIQKRRIALVLSKCELADLWINRQKPKYVAQARFRETCRKLEFWERGGSGNIDYFAVSAFGVLGNRFPRPNSIQIERDRGGVSSVLEKPKMWRPFGLVSPIYWLCTGKRNQELDKD</sequence>
<dbReference type="Pfam" id="PF19993">
    <property type="entry name" value="DO-GTPase2"/>
    <property type="match status" value="1"/>
</dbReference>
<dbReference type="AlphaFoldDB" id="Q113U3"/>
<dbReference type="SUPFAM" id="SSF52540">
    <property type="entry name" value="P-loop containing nucleoside triphosphate hydrolases"/>
    <property type="match status" value="1"/>
</dbReference>
<reference evidence="2" key="1">
    <citation type="submission" date="2006-06" db="EMBL/GenBank/DDBJ databases">
        <title>Complete sequence of Trichodesmium erythraeum IMS101.</title>
        <authorList>
            <consortium name="US DOE Joint Genome Institute"/>
            <person name="Copeland A."/>
            <person name="Lucas S."/>
            <person name="Lapidus A."/>
            <person name="Barry K."/>
            <person name="Detter J.C."/>
            <person name="Glavina del Rio T."/>
            <person name="Hammon N."/>
            <person name="Israni S."/>
            <person name="Dalin E."/>
            <person name="Tice H."/>
            <person name="Pitluck S."/>
            <person name="Kiss H."/>
            <person name="Munk A.C."/>
            <person name="Brettin T."/>
            <person name="Bruce D."/>
            <person name="Han C."/>
            <person name="Tapia R."/>
            <person name="Gilna P."/>
            <person name="Schmutz J."/>
            <person name="Larimer F."/>
            <person name="Land M."/>
            <person name="Hauser L."/>
            <person name="Kyrpides N."/>
            <person name="Kim E."/>
            <person name="Richardson P."/>
        </authorList>
    </citation>
    <scope>NUCLEOTIDE SEQUENCE [LARGE SCALE GENOMIC DNA]</scope>
    <source>
        <strain evidence="2">IMS101</strain>
    </source>
</reference>
<protein>
    <recommendedName>
        <fullName evidence="1">Double-GTPase 2 domain-containing protein</fullName>
    </recommendedName>
</protein>
<evidence type="ECO:0000313" key="2">
    <source>
        <dbReference type="EMBL" id="ABG51231.1"/>
    </source>
</evidence>
<dbReference type="HOGENOM" id="CLU_079296_0_0_3"/>
<organism evidence="2">
    <name type="scientific">Trichodesmium erythraeum (strain IMS101)</name>
    <dbReference type="NCBI Taxonomy" id="203124"/>
    <lineage>
        <taxon>Bacteria</taxon>
        <taxon>Bacillati</taxon>
        <taxon>Cyanobacteriota</taxon>
        <taxon>Cyanophyceae</taxon>
        <taxon>Oscillatoriophycideae</taxon>
        <taxon>Oscillatoriales</taxon>
        <taxon>Microcoleaceae</taxon>
        <taxon>Trichodesmium</taxon>
    </lineage>
</organism>
<dbReference type="OrthoDB" id="495726at2"/>
<dbReference type="RefSeq" id="WP_011611604.1">
    <property type="nucleotide sequence ID" value="NC_008312.1"/>
</dbReference>
<dbReference type="EMBL" id="CP000393">
    <property type="protein sequence ID" value="ABG51231.1"/>
    <property type="molecule type" value="Genomic_DNA"/>
</dbReference>
<evidence type="ECO:0000259" key="1">
    <source>
        <dbReference type="Pfam" id="PF19993"/>
    </source>
</evidence>
<dbReference type="KEGG" id="ter:Tery_1980"/>
<feature type="domain" description="Double-GTPase 2" evidence="1">
    <location>
        <begin position="24"/>
        <end position="207"/>
    </location>
</feature>
<dbReference type="InterPro" id="IPR027417">
    <property type="entry name" value="P-loop_NTPase"/>
</dbReference>
<dbReference type="InterPro" id="IPR045528">
    <property type="entry name" value="DO-GTPase2"/>
</dbReference>
<proteinExistence type="predicted"/>
<gene>
    <name evidence="2" type="ordered locus">Tery_1980</name>
</gene>
<dbReference type="STRING" id="203124.Tery_1980"/>
<accession>Q113U3</accession>
<name>Q113U3_TRIEI</name>
<dbReference type="eggNOG" id="COG1100">
    <property type="taxonomic scope" value="Bacteria"/>
</dbReference>